<dbReference type="RefSeq" id="WP_114044432.1">
    <property type="nucleotide sequence ID" value="NZ_CP025198.1"/>
</dbReference>
<keyword evidence="4" id="KW-1185">Reference proteome</keyword>
<name>A0A344UT30_9ACTN</name>
<dbReference type="PANTHER" id="PTHR43943">
    <property type="entry name" value="DEHYDROGENASE/REDUCTASE (SDR FAMILY) MEMBER 4"/>
    <property type="match status" value="1"/>
</dbReference>
<dbReference type="Proteomes" id="UP000251995">
    <property type="component" value="Chromosome"/>
</dbReference>
<dbReference type="PANTHER" id="PTHR43943:SF17">
    <property type="entry name" value="3-PHENYLPROPIONATE-DIHYDRODIOL_CINNAMIC ACID-DIHYDRODIOL DEHYDROGENASE"/>
    <property type="match status" value="1"/>
</dbReference>
<evidence type="ECO:0000313" key="4">
    <source>
        <dbReference type="Proteomes" id="UP000251995"/>
    </source>
</evidence>
<accession>A0A344UT30</accession>
<dbReference type="EC" id="1.1.1.47" evidence="3"/>
<dbReference type="InterPro" id="IPR002347">
    <property type="entry name" value="SDR_fam"/>
</dbReference>
<dbReference type="GO" id="GO:0047936">
    <property type="term" value="F:glucose 1-dehydrogenase [NAD(P)+] activity"/>
    <property type="evidence" value="ECO:0007669"/>
    <property type="project" value="UniProtKB-EC"/>
</dbReference>
<dbReference type="Pfam" id="PF13561">
    <property type="entry name" value="adh_short_C2"/>
    <property type="match status" value="1"/>
</dbReference>
<evidence type="ECO:0000313" key="3">
    <source>
        <dbReference type="EMBL" id="AXE38428.1"/>
    </source>
</evidence>
<gene>
    <name evidence="3" type="primary">gdhI</name>
    <name evidence="3" type="ORF">JS278_01252</name>
</gene>
<dbReference type="Gene3D" id="3.40.50.720">
    <property type="entry name" value="NAD(P)-binding Rossmann-like Domain"/>
    <property type="match status" value="1"/>
</dbReference>
<dbReference type="EMBL" id="CP025198">
    <property type="protein sequence ID" value="AXE38428.1"/>
    <property type="molecule type" value="Genomic_DNA"/>
</dbReference>
<sequence>MDLGLSGRTFVVTAASSGLGLAGARALAAEGANVVMVARRADVLERQARGIGERARPMAADLTDPDTPRRAVRTAVDSFGGIDGALVSVGGPAAGSVLGTDDQTYLDAVESVMLPAVRTARAVVSERPDARLAFVLSSSARSPLPAMAPSNATRGGLAMLVSQLADEIGPHGGRAVGLMPGTIATPRITQLHGSGHQGSRAATEGRIPLGRLGRPEEFGSVAAFMLSDQASYVTGCLIPVDGGALRVP</sequence>
<evidence type="ECO:0000256" key="1">
    <source>
        <dbReference type="ARBA" id="ARBA00006484"/>
    </source>
</evidence>
<dbReference type="OrthoDB" id="9804774at2"/>
<dbReference type="SUPFAM" id="SSF51735">
    <property type="entry name" value="NAD(P)-binding Rossmann-fold domains"/>
    <property type="match status" value="1"/>
</dbReference>
<organism evidence="3 4">
    <name type="scientific">Acidipropionibacterium virtanenii</name>
    <dbReference type="NCBI Taxonomy" id="2057246"/>
    <lineage>
        <taxon>Bacteria</taxon>
        <taxon>Bacillati</taxon>
        <taxon>Actinomycetota</taxon>
        <taxon>Actinomycetes</taxon>
        <taxon>Propionibacteriales</taxon>
        <taxon>Propionibacteriaceae</taxon>
        <taxon>Acidipropionibacterium</taxon>
    </lineage>
</organism>
<keyword evidence="2 3" id="KW-0560">Oxidoreductase</keyword>
<protein>
    <submittedName>
        <fullName evidence="3">Glucose 1-dehydrogenase 1</fullName>
        <ecNumber evidence="3">1.1.1.47</ecNumber>
    </submittedName>
</protein>
<dbReference type="AlphaFoldDB" id="A0A344UT30"/>
<dbReference type="InterPro" id="IPR036291">
    <property type="entry name" value="NAD(P)-bd_dom_sf"/>
</dbReference>
<comment type="similarity">
    <text evidence="1">Belongs to the short-chain dehydrogenases/reductases (SDR) family.</text>
</comment>
<dbReference type="PRINTS" id="PR00081">
    <property type="entry name" value="GDHRDH"/>
</dbReference>
<reference evidence="3 4" key="1">
    <citation type="submission" date="2017-12" db="EMBL/GenBank/DDBJ databases">
        <title>The whole genome sequence of the Acidipropionibacterium virtanenii sp. nov. type strain JS278.</title>
        <authorList>
            <person name="Laine P."/>
            <person name="Deptula P."/>
            <person name="Varmanen P."/>
            <person name="Auvinen P."/>
        </authorList>
    </citation>
    <scope>NUCLEOTIDE SEQUENCE [LARGE SCALE GENOMIC DNA]</scope>
    <source>
        <strain evidence="3 4">JS278</strain>
    </source>
</reference>
<dbReference type="KEGG" id="acij:JS278_01252"/>
<proteinExistence type="inferred from homology"/>
<evidence type="ECO:0000256" key="2">
    <source>
        <dbReference type="ARBA" id="ARBA00023002"/>
    </source>
</evidence>